<name>A0A4Y7PTP9_9AGAM</name>
<evidence type="ECO:0000256" key="1">
    <source>
        <dbReference type="SAM" id="MobiDB-lite"/>
    </source>
</evidence>
<dbReference type="AlphaFoldDB" id="A0A4Y7PTP9"/>
<sequence length="496" mass="55812">MGLISRFLHRSKSVRDSTKSKPSTANSRLSSYAAAPPPIQFDSVQRTILPIEIWRRILSLACRLPGSLSFEAPDPFISGSPLVLTDEEKAENTRHKIDVQLVCRAWRVICLEFSYESLVVCCRKHTLPLLNTLEGSKAEDPDARGHGWWTREIKFEIGSCPDIPVTSGGPNMNAIVVRILRCTPNLAIYLNNNGFGKALGKHTHPTIMNALGRHCGLSLRRLEWSASESPRWDDLEVLLFETPRLRTLSVLHMIQTPTPHPRKPLTLKYLHSLSLGPFPTPIGVKIPTWDTVLAAFTQTPSPDELQLPSLTSLSITPINFVIPKSSTERFFLYYGPHLRTLRTSDLTPRDLFDSAFVAPGSSNPSLRTILNLSPHLRSLVFNPLQPIAYPTEHACLERVAVYPPSEHPVSVPLRMYASQVQLPLDTLFEQLVGGAFPSLKVVRLRDQGAFGFLGRTTEWLEQWRKQWDEKGIRFENRDGLSYAFTLDLMEMLPDDV</sequence>
<dbReference type="EMBL" id="ML170204">
    <property type="protein sequence ID" value="TDL18784.1"/>
    <property type="molecule type" value="Genomic_DNA"/>
</dbReference>
<reference evidence="2 3" key="1">
    <citation type="submission" date="2018-06" db="EMBL/GenBank/DDBJ databases">
        <title>A transcriptomic atlas of mushroom development highlights an independent origin of complex multicellularity.</title>
        <authorList>
            <consortium name="DOE Joint Genome Institute"/>
            <person name="Krizsan K."/>
            <person name="Almasi E."/>
            <person name="Merenyi Z."/>
            <person name="Sahu N."/>
            <person name="Viragh M."/>
            <person name="Koszo T."/>
            <person name="Mondo S."/>
            <person name="Kiss B."/>
            <person name="Balint B."/>
            <person name="Kues U."/>
            <person name="Barry K."/>
            <person name="Hegedus J.C."/>
            <person name="Henrissat B."/>
            <person name="Johnson J."/>
            <person name="Lipzen A."/>
            <person name="Ohm R."/>
            <person name="Nagy I."/>
            <person name="Pangilinan J."/>
            <person name="Yan J."/>
            <person name="Xiong Y."/>
            <person name="Grigoriev I.V."/>
            <person name="Hibbett D.S."/>
            <person name="Nagy L.G."/>
        </authorList>
    </citation>
    <scope>NUCLEOTIDE SEQUENCE [LARGE SCALE GENOMIC DNA]</scope>
    <source>
        <strain evidence="2 3">SZMC22713</strain>
    </source>
</reference>
<dbReference type="VEuPathDB" id="FungiDB:BD410DRAFT_467733"/>
<feature type="compositionally biased region" description="Polar residues" evidence="1">
    <location>
        <begin position="20"/>
        <end position="30"/>
    </location>
</feature>
<evidence type="ECO:0000313" key="2">
    <source>
        <dbReference type="EMBL" id="TDL18784.1"/>
    </source>
</evidence>
<evidence type="ECO:0000313" key="3">
    <source>
        <dbReference type="Proteomes" id="UP000294933"/>
    </source>
</evidence>
<protein>
    <recommendedName>
        <fullName evidence="4">F-box domain-containing protein</fullName>
    </recommendedName>
</protein>
<dbReference type="OrthoDB" id="3171058at2759"/>
<accession>A0A4Y7PTP9</accession>
<dbReference type="Proteomes" id="UP000294933">
    <property type="component" value="Unassembled WGS sequence"/>
</dbReference>
<organism evidence="2 3">
    <name type="scientific">Rickenella mellea</name>
    <dbReference type="NCBI Taxonomy" id="50990"/>
    <lineage>
        <taxon>Eukaryota</taxon>
        <taxon>Fungi</taxon>
        <taxon>Dikarya</taxon>
        <taxon>Basidiomycota</taxon>
        <taxon>Agaricomycotina</taxon>
        <taxon>Agaricomycetes</taxon>
        <taxon>Hymenochaetales</taxon>
        <taxon>Rickenellaceae</taxon>
        <taxon>Rickenella</taxon>
    </lineage>
</organism>
<feature type="region of interest" description="Disordered" evidence="1">
    <location>
        <begin position="11"/>
        <end position="31"/>
    </location>
</feature>
<gene>
    <name evidence="2" type="ORF">BD410DRAFT_467733</name>
</gene>
<proteinExistence type="predicted"/>
<keyword evidence="3" id="KW-1185">Reference proteome</keyword>
<evidence type="ECO:0008006" key="4">
    <source>
        <dbReference type="Google" id="ProtNLM"/>
    </source>
</evidence>